<dbReference type="RefSeq" id="WP_112095422.1">
    <property type="nucleotide sequence ID" value="NZ_QMBP01000001.1"/>
</dbReference>
<evidence type="ECO:0000313" key="2">
    <source>
        <dbReference type="Proteomes" id="UP000251558"/>
    </source>
</evidence>
<gene>
    <name evidence="1" type="ORF">DPM33_03070</name>
</gene>
<dbReference type="InterPro" id="IPR043519">
    <property type="entry name" value="NT_sf"/>
</dbReference>
<dbReference type="AlphaFoldDB" id="A0A330HZA8"/>
<dbReference type="OrthoDB" id="8887021at2"/>
<name>A0A330HZA8_9HYPH</name>
<organism evidence="1 2">
    <name type="scientific">Mesorhizobium hawassense</name>
    <dbReference type="NCBI Taxonomy" id="1209954"/>
    <lineage>
        <taxon>Bacteria</taxon>
        <taxon>Pseudomonadati</taxon>
        <taxon>Pseudomonadota</taxon>
        <taxon>Alphaproteobacteria</taxon>
        <taxon>Hyphomicrobiales</taxon>
        <taxon>Phyllobacteriaceae</taxon>
        <taxon>Mesorhizobium</taxon>
    </lineage>
</organism>
<reference evidence="2" key="1">
    <citation type="submission" date="2018-06" db="EMBL/GenBank/DDBJ databases">
        <authorList>
            <person name="Helene L.C."/>
            <person name="Dall'Agnol R."/>
            <person name="Delamuta J.R."/>
            <person name="Hungria M."/>
        </authorList>
    </citation>
    <scope>NUCLEOTIDE SEQUENCE [LARGE SCALE GENOMIC DNA]</scope>
    <source>
        <strain evidence="2">AC99b</strain>
    </source>
</reference>
<evidence type="ECO:0008006" key="3">
    <source>
        <dbReference type="Google" id="ProtNLM"/>
    </source>
</evidence>
<protein>
    <recommendedName>
        <fullName evidence="3">Nucleotidyltransferase</fullName>
    </recommendedName>
</protein>
<reference evidence="1 2" key="2">
    <citation type="submission" date="2018-07" db="EMBL/GenBank/DDBJ databases">
        <title>Diversity of Mesorhizobium strains in Brazil.</title>
        <authorList>
            <person name="Helene L.C.F."/>
            <person name="Dall'Agnol R."/>
            <person name="Delamuta J.R.M."/>
            <person name="Hungria M."/>
        </authorList>
    </citation>
    <scope>NUCLEOTIDE SEQUENCE [LARGE SCALE GENOMIC DNA]</scope>
    <source>
        <strain evidence="1 2">AC99b</strain>
    </source>
</reference>
<proteinExistence type="predicted"/>
<dbReference type="Gene3D" id="3.30.460.10">
    <property type="entry name" value="Beta Polymerase, domain 2"/>
    <property type="match status" value="1"/>
</dbReference>
<accession>A0A330HZA8</accession>
<dbReference type="EMBL" id="QMBP01000001">
    <property type="protein sequence ID" value="RAZ92860.1"/>
    <property type="molecule type" value="Genomic_DNA"/>
</dbReference>
<dbReference type="SUPFAM" id="SSF81301">
    <property type="entry name" value="Nucleotidyltransferase"/>
    <property type="match status" value="1"/>
</dbReference>
<keyword evidence="2" id="KW-1185">Reference proteome</keyword>
<comment type="caution">
    <text evidence="1">The sequence shown here is derived from an EMBL/GenBank/DDBJ whole genome shotgun (WGS) entry which is preliminary data.</text>
</comment>
<sequence>MSDNDYLKDLLKSQRMEEGCDQLVALDEERDKVDALLREAFPNSDPDFTHGGSRAKGTMIREDYDLDEVCYFDNDDTGPGETLEEIYNNVAEMLEDEYIVVRKRSALRLKSKKGKDLYVDIVPGRYIDDNSTDVFLHQNEGDKERLKTNLETHISYVRDSGCTDVIQLGKLWRTRNDILIRTFPLELLIIEVLSGDNSGTLQERFERVLTAFVDEIDDIAIEDPANPTGNDLSFALTDKLRNRLRTVAEDTLDTAGEYGWEHVFGKVEKKATVLPRVAALTAAAASVGAAAPPWSDEA</sequence>
<dbReference type="Proteomes" id="UP000251558">
    <property type="component" value="Unassembled WGS sequence"/>
</dbReference>
<evidence type="ECO:0000313" key="1">
    <source>
        <dbReference type="EMBL" id="RAZ92860.1"/>
    </source>
</evidence>